<dbReference type="Proteomes" id="UP000031668">
    <property type="component" value="Unassembled WGS sequence"/>
</dbReference>
<name>A0A0C2N6B9_THEKT</name>
<evidence type="ECO:0000313" key="2">
    <source>
        <dbReference type="Proteomes" id="UP000031668"/>
    </source>
</evidence>
<gene>
    <name evidence="1" type="ORF">RF11_10445</name>
</gene>
<keyword evidence="2" id="KW-1185">Reference proteome</keyword>
<evidence type="ECO:0000313" key="1">
    <source>
        <dbReference type="EMBL" id="KII75151.1"/>
    </source>
</evidence>
<comment type="caution">
    <text evidence="1">The sequence shown here is derived from an EMBL/GenBank/DDBJ whole genome shotgun (WGS) entry which is preliminary data.</text>
</comment>
<accession>A0A0C2N6B9</accession>
<sequence>MPMLLCSCLRISLKDIKVSSIFISQLSEAGKRMVQFCFDFDDMQPSHKICSDNYFRNDYDYLISLLEALFMVISQLVRWLLCFVEVATHTLRSFLERFVVEIKRVSDEKPANQTIQKNFTYWSFKTDNFSIFNLSHRVFVDILMDCCLKGTLSHDIMDQVLGDESMHMWIARPGLTDCRPLLTIFC</sequence>
<proteinExistence type="predicted"/>
<dbReference type="AlphaFoldDB" id="A0A0C2N6B9"/>
<organism evidence="1 2">
    <name type="scientific">Thelohanellus kitauei</name>
    <name type="common">Myxosporean</name>
    <dbReference type="NCBI Taxonomy" id="669202"/>
    <lineage>
        <taxon>Eukaryota</taxon>
        <taxon>Metazoa</taxon>
        <taxon>Cnidaria</taxon>
        <taxon>Myxozoa</taxon>
        <taxon>Myxosporea</taxon>
        <taxon>Bivalvulida</taxon>
        <taxon>Platysporina</taxon>
        <taxon>Myxobolidae</taxon>
        <taxon>Thelohanellus</taxon>
    </lineage>
</organism>
<dbReference type="EMBL" id="JWZT01000019">
    <property type="protein sequence ID" value="KII75151.1"/>
    <property type="molecule type" value="Genomic_DNA"/>
</dbReference>
<dbReference type="OrthoDB" id="26387at2759"/>
<reference evidence="1 2" key="1">
    <citation type="journal article" date="2014" name="Genome Biol. Evol.">
        <title>The genome of the myxosporean Thelohanellus kitauei shows adaptations to nutrient acquisition within its fish host.</title>
        <authorList>
            <person name="Yang Y."/>
            <person name="Xiong J."/>
            <person name="Zhou Z."/>
            <person name="Huo F."/>
            <person name="Miao W."/>
            <person name="Ran C."/>
            <person name="Liu Y."/>
            <person name="Zhang J."/>
            <person name="Feng J."/>
            <person name="Wang M."/>
            <person name="Wang M."/>
            <person name="Wang L."/>
            <person name="Yao B."/>
        </authorList>
    </citation>
    <scope>NUCLEOTIDE SEQUENCE [LARGE SCALE GENOMIC DNA]</scope>
    <source>
        <strain evidence="1">Wuqing</strain>
    </source>
</reference>
<protein>
    <submittedName>
        <fullName evidence="1">Uncharacterized protein</fullName>
    </submittedName>
</protein>